<accession>A0ABR8PZC5</accession>
<name>A0ABR8PZC5_9CLOT</name>
<sequence length="432" mass="51166">MFNNEIMPPYEKIRKYRVITGATQDEIADGVCTKIWLSKIENNKKKLKFNLATGIAENFNKIINEKGLSVPLITPDELMEDEDDQANHIFANIVSELKEIRIIDTFEQKFCEAEDLIEKYNITDNNKIELYKLATDFYYYKNRYSKSDYLCDIGLKISVNSQNSFEEVTFFIYKSRNNIFLDLYIKALQQLDYAEKLNDDIVNDELSIMILYYKALAYKKLGEYDSALECFKVLKKFEIKNWNMLLKKKINHANCLNDYHKFEDAEKVYKEALSIAMKYDNNDYIAMTYRNLSELYTNKKNYKSATMYIKECLSCNPNYEDRGEYLYFASKVLQHSNEDVKYYLLQALEVCEKNDNENGSLIEQVIYELVLIYIQKEDKQNLLLIADKAKELNIDYSLIYSEIGAYYRGRNDEKSIYFYEKSRERMKQIKGI</sequence>
<dbReference type="InterPro" id="IPR011990">
    <property type="entry name" value="TPR-like_helical_dom_sf"/>
</dbReference>
<comment type="caution">
    <text evidence="2">The sequence shown here is derived from an EMBL/GenBank/DDBJ whole genome shotgun (WGS) entry which is preliminary data.</text>
</comment>
<evidence type="ECO:0000313" key="3">
    <source>
        <dbReference type="Proteomes" id="UP000627781"/>
    </source>
</evidence>
<dbReference type="Pfam" id="PF13424">
    <property type="entry name" value="TPR_12"/>
    <property type="match status" value="1"/>
</dbReference>
<dbReference type="RefSeq" id="WP_191770440.1">
    <property type="nucleotide sequence ID" value="NZ_JACSRA010000064.1"/>
</dbReference>
<keyword evidence="1" id="KW-0802">TPR repeat</keyword>
<reference evidence="2 3" key="1">
    <citation type="submission" date="2020-08" db="EMBL/GenBank/DDBJ databases">
        <title>A Genomic Blueprint of the Chicken Gut Microbiome.</title>
        <authorList>
            <person name="Gilroy R."/>
            <person name="Ravi A."/>
            <person name="Getino M."/>
            <person name="Pursley I."/>
            <person name="Horton D.L."/>
            <person name="Alikhan N.-F."/>
            <person name="Baker D."/>
            <person name="Gharbi K."/>
            <person name="Hall N."/>
            <person name="Watson M."/>
            <person name="Adriaenssens E.M."/>
            <person name="Foster-Nyarko E."/>
            <person name="Jarju S."/>
            <person name="Secka A."/>
            <person name="Antonio M."/>
            <person name="Oren A."/>
            <person name="Chaudhuri R."/>
            <person name="La Ragione R.M."/>
            <person name="Hildebrand F."/>
            <person name="Pallen M.J."/>
        </authorList>
    </citation>
    <scope>NUCLEOTIDE SEQUENCE [LARGE SCALE GENOMIC DNA]</scope>
    <source>
        <strain evidence="2 3">Sa3CVN1</strain>
    </source>
</reference>
<gene>
    <name evidence="2" type="ORF">H9661_19345</name>
</gene>
<dbReference type="Gene3D" id="1.10.260.40">
    <property type="entry name" value="lambda repressor-like DNA-binding domains"/>
    <property type="match status" value="1"/>
</dbReference>
<dbReference type="Proteomes" id="UP000627781">
    <property type="component" value="Unassembled WGS sequence"/>
</dbReference>
<dbReference type="PROSITE" id="PS50005">
    <property type="entry name" value="TPR"/>
    <property type="match status" value="1"/>
</dbReference>
<dbReference type="CDD" id="cd00093">
    <property type="entry name" value="HTH_XRE"/>
    <property type="match status" value="1"/>
</dbReference>
<proteinExistence type="predicted"/>
<dbReference type="SUPFAM" id="SSF47413">
    <property type="entry name" value="lambda repressor-like DNA-binding domains"/>
    <property type="match status" value="1"/>
</dbReference>
<dbReference type="InterPro" id="IPR019734">
    <property type="entry name" value="TPR_rpt"/>
</dbReference>
<feature type="repeat" description="TPR" evidence="1">
    <location>
        <begin position="286"/>
        <end position="319"/>
    </location>
</feature>
<evidence type="ECO:0000313" key="2">
    <source>
        <dbReference type="EMBL" id="MBD7913506.1"/>
    </source>
</evidence>
<dbReference type="SUPFAM" id="SSF48452">
    <property type="entry name" value="TPR-like"/>
    <property type="match status" value="1"/>
</dbReference>
<dbReference type="InterPro" id="IPR010982">
    <property type="entry name" value="Lambda_DNA-bd_dom_sf"/>
</dbReference>
<dbReference type="Gene3D" id="1.25.40.10">
    <property type="entry name" value="Tetratricopeptide repeat domain"/>
    <property type="match status" value="1"/>
</dbReference>
<organism evidence="2 3">
    <name type="scientific">Clostridium cibarium</name>
    <dbReference type="NCBI Taxonomy" id="2762247"/>
    <lineage>
        <taxon>Bacteria</taxon>
        <taxon>Bacillati</taxon>
        <taxon>Bacillota</taxon>
        <taxon>Clostridia</taxon>
        <taxon>Eubacteriales</taxon>
        <taxon>Clostridiaceae</taxon>
        <taxon>Clostridium</taxon>
    </lineage>
</organism>
<dbReference type="InterPro" id="IPR001387">
    <property type="entry name" value="Cro/C1-type_HTH"/>
</dbReference>
<protein>
    <submittedName>
        <fullName evidence="2">Tetratricopeptide repeat protein</fullName>
    </submittedName>
</protein>
<evidence type="ECO:0000256" key="1">
    <source>
        <dbReference type="PROSITE-ProRule" id="PRU00339"/>
    </source>
</evidence>
<dbReference type="SMART" id="SM00028">
    <property type="entry name" value="TPR"/>
    <property type="match status" value="3"/>
</dbReference>
<dbReference type="EMBL" id="JACSRA010000064">
    <property type="protein sequence ID" value="MBD7913506.1"/>
    <property type="molecule type" value="Genomic_DNA"/>
</dbReference>
<keyword evidence="3" id="KW-1185">Reference proteome</keyword>